<evidence type="ECO:0000313" key="2">
    <source>
        <dbReference type="EMBL" id="SVB26571.1"/>
    </source>
</evidence>
<feature type="region of interest" description="Disordered" evidence="1">
    <location>
        <begin position="111"/>
        <end position="134"/>
    </location>
</feature>
<name>A0A382CLQ6_9ZZZZ</name>
<proteinExistence type="predicted"/>
<dbReference type="AlphaFoldDB" id="A0A382CLQ6"/>
<reference evidence="2" key="1">
    <citation type="submission" date="2018-05" db="EMBL/GenBank/DDBJ databases">
        <authorList>
            <person name="Lanie J.A."/>
            <person name="Ng W.-L."/>
            <person name="Kazmierczak K.M."/>
            <person name="Andrzejewski T.M."/>
            <person name="Davidsen T.M."/>
            <person name="Wayne K.J."/>
            <person name="Tettelin H."/>
            <person name="Glass J.I."/>
            <person name="Rusch D."/>
            <person name="Podicherti R."/>
            <person name="Tsui H.-C.T."/>
            <person name="Winkler M.E."/>
        </authorList>
    </citation>
    <scope>NUCLEOTIDE SEQUENCE</scope>
</reference>
<evidence type="ECO:0000256" key="1">
    <source>
        <dbReference type="SAM" id="MobiDB-lite"/>
    </source>
</evidence>
<gene>
    <name evidence="2" type="ORF">METZ01_LOCUS179425</name>
</gene>
<accession>A0A382CLQ6</accession>
<organism evidence="2">
    <name type="scientific">marine metagenome</name>
    <dbReference type="NCBI Taxonomy" id="408172"/>
    <lineage>
        <taxon>unclassified sequences</taxon>
        <taxon>metagenomes</taxon>
        <taxon>ecological metagenomes</taxon>
    </lineage>
</organism>
<protein>
    <submittedName>
        <fullName evidence="2">Uncharacterized protein</fullName>
    </submittedName>
</protein>
<sequence length="176" mass="20068">MKDFRTYVAEAKKVNEYKLRLALNELTDSANVGKIKQYLEQYGLHGFKNPNKTIIQKSPMGLKTENAEVFIVEFSTDVPLSLQKARQDLCHALNVNENFLIVNDKNHVLEQEEEEAQANETYETKLSTSSEYSKKEIDAVDGPQQFGNEFVDAFLKEMEVDRKEREKASSGAEVQA</sequence>
<dbReference type="EMBL" id="UINC01034946">
    <property type="protein sequence ID" value="SVB26571.1"/>
    <property type="molecule type" value="Genomic_DNA"/>
</dbReference>